<reference evidence="12 13" key="1">
    <citation type="submission" date="2019-02" db="EMBL/GenBank/DDBJ databases">
        <authorList>
            <person name="Fomenkov A."/>
            <person name="Dubinina G."/>
            <person name="Grabovich M."/>
            <person name="Vincze T."/>
            <person name="Roberts R.J."/>
        </authorList>
    </citation>
    <scope>NUCLEOTIDE SEQUENCE [LARGE SCALE GENOMIC DNA]</scope>
    <source>
        <strain evidence="12 13">P</strain>
    </source>
</reference>
<dbReference type="NCBIfam" id="TIGR03800">
    <property type="entry name" value="PLP_synth_Pdx2"/>
    <property type="match status" value="1"/>
</dbReference>
<dbReference type="PANTHER" id="PTHR31559">
    <property type="entry name" value="PYRIDOXAL 5'-PHOSPHATE SYNTHASE SUBUNIT SNO"/>
    <property type="match status" value="1"/>
</dbReference>
<dbReference type="Proteomes" id="UP000323824">
    <property type="component" value="Chromosome"/>
</dbReference>
<dbReference type="PANTHER" id="PTHR31559:SF0">
    <property type="entry name" value="PYRIDOXAL 5'-PHOSPHATE SYNTHASE SUBUNIT SNO1-RELATED"/>
    <property type="match status" value="1"/>
</dbReference>
<dbReference type="EMBL" id="CP035807">
    <property type="protein sequence ID" value="QEN03639.1"/>
    <property type="molecule type" value="Genomic_DNA"/>
</dbReference>
<feature type="active site" description="Charge relay system" evidence="10">
    <location>
        <position position="169"/>
    </location>
</feature>
<dbReference type="RefSeq" id="WP_149566897.1">
    <property type="nucleotide sequence ID" value="NZ_CP035807.1"/>
</dbReference>
<dbReference type="PROSITE" id="PS51130">
    <property type="entry name" value="PDXT_SNO_2"/>
    <property type="match status" value="1"/>
</dbReference>
<evidence type="ECO:0000256" key="5">
    <source>
        <dbReference type="ARBA" id="ARBA00023239"/>
    </source>
</evidence>
<feature type="binding site" evidence="11">
    <location>
        <begin position="46"/>
        <end position="48"/>
    </location>
    <ligand>
        <name>L-glutamine</name>
        <dbReference type="ChEBI" id="CHEBI:58359"/>
    </ligand>
</feature>
<evidence type="ECO:0000313" key="12">
    <source>
        <dbReference type="EMBL" id="QEN03639.1"/>
    </source>
</evidence>
<dbReference type="InterPro" id="IPR021196">
    <property type="entry name" value="PdxT/SNO_CS"/>
</dbReference>
<dbReference type="Pfam" id="PF01174">
    <property type="entry name" value="SNO"/>
    <property type="match status" value="1"/>
</dbReference>
<organism evidence="12 13">
    <name type="scientific">Thiospirochaeta perfilievii</name>
    <dbReference type="NCBI Taxonomy" id="252967"/>
    <lineage>
        <taxon>Bacteria</taxon>
        <taxon>Pseudomonadati</taxon>
        <taxon>Spirochaetota</taxon>
        <taxon>Spirochaetia</taxon>
        <taxon>Spirochaetales</taxon>
        <taxon>Spirochaetaceae</taxon>
        <taxon>Thiospirochaeta</taxon>
    </lineage>
</organism>
<dbReference type="PROSITE" id="PS01236">
    <property type="entry name" value="PDXT_SNO_1"/>
    <property type="match status" value="1"/>
</dbReference>
<evidence type="ECO:0000256" key="2">
    <source>
        <dbReference type="ARBA" id="ARBA00022801"/>
    </source>
</evidence>
<dbReference type="OrthoDB" id="9810320at2"/>
<protein>
    <submittedName>
        <fullName evidence="12">Pyridoxal 5'-phosphate synthase glutaminase subunit PdxT</fullName>
    </submittedName>
</protein>
<feature type="active site" description="Nucleophile" evidence="10">
    <location>
        <position position="78"/>
    </location>
</feature>
<feature type="active site" description="Charge relay system" evidence="10">
    <location>
        <position position="167"/>
    </location>
</feature>
<dbReference type="GO" id="GO:0036381">
    <property type="term" value="F:pyridoxal 5'-phosphate synthase (glutamine hydrolysing) activity"/>
    <property type="evidence" value="ECO:0007669"/>
    <property type="project" value="UniProtKB-EC"/>
</dbReference>
<dbReference type="InterPro" id="IPR002161">
    <property type="entry name" value="PdxT/SNO"/>
</dbReference>
<evidence type="ECO:0000256" key="7">
    <source>
        <dbReference type="ARBA" id="ARBA00049534"/>
    </source>
</evidence>
<feature type="binding site" evidence="11">
    <location>
        <position position="105"/>
    </location>
    <ligand>
        <name>L-glutamine</name>
        <dbReference type="ChEBI" id="CHEBI:58359"/>
    </ligand>
</feature>
<evidence type="ECO:0000256" key="6">
    <source>
        <dbReference type="ARBA" id="ARBA00047992"/>
    </source>
</evidence>
<keyword evidence="4" id="KW-0315">Glutamine amidotransferase</keyword>
<keyword evidence="3" id="KW-0663">Pyridoxal phosphate</keyword>
<dbReference type="GO" id="GO:1903600">
    <property type="term" value="C:glutaminase complex"/>
    <property type="evidence" value="ECO:0007669"/>
    <property type="project" value="TreeGrafter"/>
</dbReference>
<dbReference type="GO" id="GO:0008614">
    <property type="term" value="P:pyridoxine metabolic process"/>
    <property type="evidence" value="ECO:0007669"/>
    <property type="project" value="TreeGrafter"/>
</dbReference>
<dbReference type="FunFam" id="3.40.50.880:FF:000010">
    <property type="entry name" value="uncharacterized protein LOC100176842 isoform X2"/>
    <property type="match status" value="1"/>
</dbReference>
<accession>A0A5C1Q9R0</accession>
<dbReference type="SUPFAM" id="SSF52317">
    <property type="entry name" value="Class I glutamine amidotransferase-like"/>
    <property type="match status" value="1"/>
</dbReference>
<evidence type="ECO:0000256" key="4">
    <source>
        <dbReference type="ARBA" id="ARBA00022962"/>
    </source>
</evidence>
<dbReference type="Gene3D" id="3.40.50.880">
    <property type="match status" value="1"/>
</dbReference>
<reference evidence="12 13" key="2">
    <citation type="submission" date="2019-09" db="EMBL/GenBank/DDBJ databases">
        <title>Complete Genome Sequence and Methylome Analysis of free living Spirochaetas.</title>
        <authorList>
            <person name="Leshcheva N."/>
            <person name="Mikheeva N."/>
        </authorList>
    </citation>
    <scope>NUCLEOTIDE SEQUENCE [LARGE SCALE GENOMIC DNA]</scope>
    <source>
        <strain evidence="12 13">P</strain>
    </source>
</reference>
<evidence type="ECO:0000256" key="8">
    <source>
        <dbReference type="ARBA" id="ARBA00054599"/>
    </source>
</evidence>
<dbReference type="GO" id="GO:0004359">
    <property type="term" value="F:glutaminase activity"/>
    <property type="evidence" value="ECO:0007669"/>
    <property type="project" value="UniProtKB-EC"/>
</dbReference>
<comment type="subunit">
    <text evidence="9">In the presence of PdxS, forms a dodecamer of heterodimers. Only shows activity in the heterodimer.</text>
</comment>
<gene>
    <name evidence="12" type="primary">pdxT</name>
    <name evidence="12" type="ORF">EW093_02630</name>
</gene>
<evidence type="ECO:0000256" key="11">
    <source>
        <dbReference type="PIRSR" id="PIRSR005639-2"/>
    </source>
</evidence>
<evidence type="ECO:0000256" key="3">
    <source>
        <dbReference type="ARBA" id="ARBA00022898"/>
    </source>
</evidence>
<keyword evidence="5" id="KW-0456">Lyase</keyword>
<evidence type="ECO:0000256" key="10">
    <source>
        <dbReference type="PIRSR" id="PIRSR005639-1"/>
    </source>
</evidence>
<comment type="catalytic activity">
    <reaction evidence="7">
        <text>L-glutamine + H2O = L-glutamate + NH4(+)</text>
        <dbReference type="Rhea" id="RHEA:15889"/>
        <dbReference type="ChEBI" id="CHEBI:15377"/>
        <dbReference type="ChEBI" id="CHEBI:28938"/>
        <dbReference type="ChEBI" id="CHEBI:29985"/>
        <dbReference type="ChEBI" id="CHEBI:58359"/>
        <dbReference type="EC" id="3.5.1.2"/>
    </reaction>
</comment>
<dbReference type="PROSITE" id="PS51273">
    <property type="entry name" value="GATASE_TYPE_1"/>
    <property type="match status" value="1"/>
</dbReference>
<dbReference type="GO" id="GO:0005829">
    <property type="term" value="C:cytosol"/>
    <property type="evidence" value="ECO:0007669"/>
    <property type="project" value="TreeGrafter"/>
</dbReference>
<dbReference type="InterPro" id="IPR029062">
    <property type="entry name" value="Class_I_gatase-like"/>
</dbReference>
<dbReference type="KEGG" id="sper:EW093_02630"/>
<dbReference type="GO" id="GO:0042823">
    <property type="term" value="P:pyridoxal phosphate biosynthetic process"/>
    <property type="evidence" value="ECO:0007669"/>
    <property type="project" value="InterPro"/>
</dbReference>
<feature type="binding site" evidence="11">
    <location>
        <begin position="131"/>
        <end position="132"/>
    </location>
    <ligand>
        <name>L-glutamine</name>
        <dbReference type="ChEBI" id="CHEBI:58359"/>
    </ligand>
</feature>
<evidence type="ECO:0000256" key="9">
    <source>
        <dbReference type="ARBA" id="ARBA00064749"/>
    </source>
</evidence>
<evidence type="ECO:0000313" key="13">
    <source>
        <dbReference type="Proteomes" id="UP000323824"/>
    </source>
</evidence>
<comment type="catalytic activity">
    <reaction evidence="6">
        <text>aldehydo-D-ribose 5-phosphate + D-glyceraldehyde 3-phosphate + L-glutamine = pyridoxal 5'-phosphate + L-glutamate + phosphate + 3 H2O + H(+)</text>
        <dbReference type="Rhea" id="RHEA:31507"/>
        <dbReference type="ChEBI" id="CHEBI:15377"/>
        <dbReference type="ChEBI" id="CHEBI:15378"/>
        <dbReference type="ChEBI" id="CHEBI:29985"/>
        <dbReference type="ChEBI" id="CHEBI:43474"/>
        <dbReference type="ChEBI" id="CHEBI:58273"/>
        <dbReference type="ChEBI" id="CHEBI:58359"/>
        <dbReference type="ChEBI" id="CHEBI:59776"/>
        <dbReference type="ChEBI" id="CHEBI:597326"/>
        <dbReference type="EC" id="4.3.3.6"/>
    </reaction>
</comment>
<comment type="function">
    <text evidence="8">Catalyzes the hydrolysis of glutamine to glutamate and ammonia as part of the biosynthesis of pyridoxal 5'-phosphate. The resulting ammonia molecule is channeled to the active site of PdxS.</text>
</comment>
<dbReference type="AlphaFoldDB" id="A0A5C1Q9R0"/>
<sequence>MVIGVLALQGSVEEHCNIVLSNCDKTILVKHPSDLNKIDALIIPGGESTTLIRLLKIKGLDRALVEASNRGLKIWGTCAGLILLSKKILCNSFSPLGLIDIVVDRNGYGSQVDSFETEIDFFNNKSKVRFIRAPKIVELGSSIEVLSIYNGEPIAVRSKNIFVTSFHPEVTNNDTFYKYFKSLI</sequence>
<proteinExistence type="inferred from homology"/>
<comment type="similarity">
    <text evidence="1">Belongs to the glutaminase PdxT/SNO family.</text>
</comment>
<dbReference type="PIRSF" id="PIRSF005639">
    <property type="entry name" value="Glut_amidoT_SNO"/>
    <property type="match status" value="1"/>
</dbReference>
<keyword evidence="13" id="KW-1185">Reference proteome</keyword>
<evidence type="ECO:0000256" key="1">
    <source>
        <dbReference type="ARBA" id="ARBA00008345"/>
    </source>
</evidence>
<dbReference type="CDD" id="cd01749">
    <property type="entry name" value="GATase1_PB"/>
    <property type="match status" value="1"/>
</dbReference>
<keyword evidence="2" id="KW-0378">Hydrolase</keyword>
<name>A0A5C1Q9R0_9SPIO</name>